<reference evidence="1 2" key="1">
    <citation type="submission" date="2024-04" db="EMBL/GenBank/DDBJ databases">
        <title>genome sequences of Mucor flavus KT1a and Helicostylum pulchrum KT1b strains isolated from the surface of a dry-aged beef.</title>
        <authorList>
            <person name="Toyotome T."/>
            <person name="Hosono M."/>
            <person name="Torimaru M."/>
            <person name="Fukuda K."/>
            <person name="Mikami N."/>
        </authorList>
    </citation>
    <scope>NUCLEOTIDE SEQUENCE [LARGE SCALE GENOMIC DNA]</scope>
    <source>
        <strain evidence="1 2">KT1a</strain>
    </source>
</reference>
<sequence>MNKDDDIDLQTLYDLQVKELESVPCSDKTDGVMMEEMLLYKYVNMGDCILVDGGYTLHIPNTIDKINAKESFAFPFRKPIGEDLSVQQALFNKQINSLRITEKSLYNLQLNFAAVIFNLKNSCKVYDAEKNFEYKYENDEVVEEVFRLDNAIMYKQEYINNKNFYQNNLINNLKAKFNKLNIQNDNDYDMGIDNDEFNDSIIGQNLIKICE</sequence>
<dbReference type="Proteomes" id="UP001473302">
    <property type="component" value="Unassembled WGS sequence"/>
</dbReference>
<protein>
    <submittedName>
        <fullName evidence="1">Uncharacterized protein</fullName>
    </submittedName>
</protein>
<organism evidence="1 2">
    <name type="scientific">Mucor flavus</name>
    <dbReference type="NCBI Taxonomy" id="439312"/>
    <lineage>
        <taxon>Eukaryota</taxon>
        <taxon>Fungi</taxon>
        <taxon>Fungi incertae sedis</taxon>
        <taxon>Mucoromycota</taxon>
        <taxon>Mucoromycotina</taxon>
        <taxon>Mucoromycetes</taxon>
        <taxon>Mucorales</taxon>
        <taxon>Mucorineae</taxon>
        <taxon>Mucoraceae</taxon>
        <taxon>Mucor</taxon>
    </lineage>
</organism>
<keyword evidence="2" id="KW-1185">Reference proteome</keyword>
<gene>
    <name evidence="1" type="ORF">MFLAVUS_011491</name>
</gene>
<name>A0ABP9ZFK9_9FUNG</name>
<dbReference type="EMBL" id="BAABUK010000059">
    <property type="protein sequence ID" value="GAA5817912.1"/>
    <property type="molecule type" value="Genomic_DNA"/>
</dbReference>
<evidence type="ECO:0000313" key="1">
    <source>
        <dbReference type="EMBL" id="GAA5817912.1"/>
    </source>
</evidence>
<accession>A0ABP9ZFK9</accession>
<comment type="caution">
    <text evidence="1">The sequence shown here is derived from an EMBL/GenBank/DDBJ whole genome shotgun (WGS) entry which is preliminary data.</text>
</comment>
<proteinExistence type="predicted"/>
<evidence type="ECO:0000313" key="2">
    <source>
        <dbReference type="Proteomes" id="UP001473302"/>
    </source>
</evidence>